<evidence type="ECO:0000313" key="4">
    <source>
        <dbReference type="Proteomes" id="UP000515291"/>
    </source>
</evidence>
<dbReference type="InterPro" id="IPR006279">
    <property type="entry name" value="SoxD"/>
</dbReference>
<organism evidence="1 3">
    <name type="scientific">Tardiphaga robiniae</name>
    <dbReference type="NCBI Taxonomy" id="943830"/>
    <lineage>
        <taxon>Bacteria</taxon>
        <taxon>Pseudomonadati</taxon>
        <taxon>Pseudomonadota</taxon>
        <taxon>Alphaproteobacteria</taxon>
        <taxon>Hyphomicrobiales</taxon>
        <taxon>Nitrobacteraceae</taxon>
        <taxon>Tardiphaga</taxon>
    </lineage>
</organism>
<evidence type="ECO:0000313" key="3">
    <source>
        <dbReference type="Proteomes" id="UP000076574"/>
    </source>
</evidence>
<proteinExistence type="predicted"/>
<dbReference type="KEGG" id="trb:HB776_25455"/>
<dbReference type="AlphaFoldDB" id="A0A161SLC9"/>
<dbReference type="EMBL" id="CP050292">
    <property type="protein sequence ID" value="QND74170.1"/>
    <property type="molecule type" value="Genomic_DNA"/>
</dbReference>
<dbReference type="STRING" id="943830.A4A58_17030"/>
<name>A0A161SLC9_9BRAD</name>
<dbReference type="Proteomes" id="UP000515291">
    <property type="component" value="Chromosome"/>
</dbReference>
<dbReference type="Pfam" id="PF04267">
    <property type="entry name" value="SoxD"/>
    <property type="match status" value="1"/>
</dbReference>
<dbReference type="InterPro" id="IPR038561">
    <property type="entry name" value="SoxD_sf"/>
</dbReference>
<reference evidence="4" key="2">
    <citation type="journal article" date="2020" name="Mol. Plant Microbe">
        <title>Rhizobial microsymbionts of the narrowly endemic Oxytropis species growing in Kamchatka are characterized by significant genetic diversity and possess a set of genes that are associated with T3SS and T6SS secretion systems and can affect the development of symbiosis.</title>
        <authorList>
            <person name="Safronova V."/>
            <person name="Guro P."/>
            <person name="Sazanova A."/>
            <person name="Kuznetsova I."/>
            <person name="Belimov A."/>
            <person name="Yakubov V."/>
            <person name="Chirak E."/>
            <person name="Afonin A."/>
            <person name="Gogolev Y."/>
            <person name="Andronov E."/>
            <person name="Tikhonovich I."/>
        </authorList>
    </citation>
    <scope>NUCLEOTIDE SEQUENCE [LARGE SCALE GENOMIC DNA]</scope>
    <source>
        <strain evidence="4">581</strain>
    </source>
</reference>
<dbReference type="Proteomes" id="UP000076574">
    <property type="component" value="Unassembled WGS sequence"/>
</dbReference>
<accession>A0A161SLC9</accession>
<evidence type="ECO:0000313" key="1">
    <source>
        <dbReference type="EMBL" id="KZD20932.1"/>
    </source>
</evidence>
<sequence>MLLINCPYCGPRPEAEFANGGQAHIARPADPMSLTDDEWAAYLYMRDNTKGLHHERWRHANGCGRFFNASRDTTTDVIKRTYRMGERPEAEHQGAKP</sequence>
<dbReference type="RefSeq" id="WP_068737808.1">
    <property type="nucleotide sequence ID" value="NZ_CP050292.1"/>
</dbReference>
<dbReference type="GO" id="GO:0008115">
    <property type="term" value="F:sarcosine oxidase activity"/>
    <property type="evidence" value="ECO:0007669"/>
    <property type="project" value="InterPro"/>
</dbReference>
<dbReference type="Gene3D" id="3.30.2270.10">
    <property type="entry name" value="Folate-binding superfamily"/>
    <property type="match status" value="1"/>
</dbReference>
<dbReference type="EMBL" id="LVYV01000054">
    <property type="protein sequence ID" value="KZD20932.1"/>
    <property type="molecule type" value="Genomic_DNA"/>
</dbReference>
<dbReference type="OrthoDB" id="7159274at2"/>
<gene>
    <name evidence="1" type="ORF">A4A58_17030</name>
    <name evidence="2" type="ORF">HB776_25455</name>
</gene>
<dbReference type="NCBIfam" id="TIGR01374">
    <property type="entry name" value="soxD"/>
    <property type="match status" value="1"/>
</dbReference>
<reference evidence="2" key="3">
    <citation type="journal article" date="2020" name="Mol. Plant Microbe Interact.">
        <title>Complete genome sequences of four natural Pseudomonas isolates that catabolize a wide range of aromatic compounds relevant to lignin valorization.</title>
        <authorList>
            <person name="Hatmaker E.A."/>
            <person name="Presle G."/>
            <person name="Cannon O."/>
            <person name="Guss A.M."/>
            <person name="Elkins J.G."/>
        </authorList>
    </citation>
    <scope>NUCLEOTIDE SEQUENCE</scope>
    <source>
        <strain evidence="2">581</strain>
    </source>
</reference>
<evidence type="ECO:0000313" key="2">
    <source>
        <dbReference type="EMBL" id="QND74170.1"/>
    </source>
</evidence>
<dbReference type="GO" id="GO:0046653">
    <property type="term" value="P:tetrahydrofolate metabolic process"/>
    <property type="evidence" value="ECO:0007669"/>
    <property type="project" value="InterPro"/>
</dbReference>
<protein>
    <submittedName>
        <fullName evidence="1">Sarcosine oxidase subunit delta</fullName>
    </submittedName>
</protein>
<keyword evidence="3" id="KW-1185">Reference proteome</keyword>
<reference evidence="1 3" key="1">
    <citation type="submission" date="2016-03" db="EMBL/GenBank/DDBJ databases">
        <title>Microsymbionts genomes from the relict species Vavilovia formosa (Stev.) Fed.</title>
        <authorList>
            <person name="Kopat V."/>
            <person name="Chirak E."/>
            <person name="Kimeklis A."/>
            <person name="Andronov E."/>
        </authorList>
    </citation>
    <scope>NUCLEOTIDE SEQUENCE [LARGE SCALE GENOMIC DNA]</scope>
    <source>
        <strain evidence="1 3">Vaf07</strain>
    </source>
</reference>